<dbReference type="OrthoDB" id="3220614at2759"/>
<dbReference type="InterPro" id="IPR046521">
    <property type="entry name" value="DUF6698"/>
</dbReference>
<accession>A0A4Q2D780</accession>
<name>A0A4Q2D780_9AGAR</name>
<feature type="compositionally biased region" description="Basic residues" evidence="1">
    <location>
        <begin position="415"/>
        <end position="426"/>
    </location>
</feature>
<comment type="caution">
    <text evidence="2">The sequence shown here is derived from an EMBL/GenBank/DDBJ whole genome shotgun (WGS) entry which is preliminary data.</text>
</comment>
<proteinExistence type="predicted"/>
<feature type="compositionally biased region" description="Basic residues" evidence="1">
    <location>
        <begin position="384"/>
        <end position="396"/>
    </location>
</feature>
<reference evidence="2 3" key="1">
    <citation type="submission" date="2019-01" db="EMBL/GenBank/DDBJ databases">
        <title>Draft genome sequence of Psathyrella aberdarensis IHI B618.</title>
        <authorList>
            <person name="Buettner E."/>
            <person name="Kellner H."/>
        </authorList>
    </citation>
    <scope>NUCLEOTIDE SEQUENCE [LARGE SCALE GENOMIC DNA]</scope>
    <source>
        <strain evidence="2 3">IHI B618</strain>
    </source>
</reference>
<feature type="region of interest" description="Disordered" evidence="1">
    <location>
        <begin position="374"/>
        <end position="455"/>
    </location>
</feature>
<organism evidence="2 3">
    <name type="scientific">Candolleomyces aberdarensis</name>
    <dbReference type="NCBI Taxonomy" id="2316362"/>
    <lineage>
        <taxon>Eukaryota</taxon>
        <taxon>Fungi</taxon>
        <taxon>Dikarya</taxon>
        <taxon>Basidiomycota</taxon>
        <taxon>Agaricomycotina</taxon>
        <taxon>Agaricomycetes</taxon>
        <taxon>Agaricomycetidae</taxon>
        <taxon>Agaricales</taxon>
        <taxon>Agaricineae</taxon>
        <taxon>Psathyrellaceae</taxon>
        <taxon>Candolleomyces</taxon>
    </lineage>
</organism>
<dbReference type="Pfam" id="PF20414">
    <property type="entry name" value="DUF6698"/>
    <property type="match status" value="1"/>
</dbReference>
<keyword evidence="3" id="KW-1185">Reference proteome</keyword>
<sequence length="455" mass="50473">MPASASDAAAHKKHIATLSKEILKYHKGVRKLPVLNVYRLKMRAIPFMAHLFFDFHRIFGAGMDLEVDTEANEKEYTDEERALFDKAAALLPGFKDTIIALYDPEDPDIYGLFLRILMKSTNGACSDDSKVFKSMILEIMLIKKATLSIPRYPSLTQKHCEVSTIPILLNFFCPSNGKMREFKKRINNPAHEHPGYRLAMTGSTTAYGSSGTATKEPKAIKHKMTKATPESIAYAVSHVRSNLSKKLNWAVNDGPFSYEQFFNNIIRLLSTDTPFAKKILKRYTDITPAFQKSRKGNTEWEAPTIDPVQAILEELEAAENDDASNAEDNNGNGGGNHDGDDGNGSDSGSGKVIDRFLKDHGLLGIDDEELSELSDDDEVDAAQKAKRAGSAKKRARSVVLSLDEEEEVGVSNSKTARHSKAKKKPKTPAVDDDDENAPPKPQARRAATLQRRIRH</sequence>
<dbReference type="Proteomes" id="UP000290288">
    <property type="component" value="Unassembled WGS sequence"/>
</dbReference>
<protein>
    <submittedName>
        <fullName evidence="2">Uncharacterized protein</fullName>
    </submittedName>
</protein>
<dbReference type="STRING" id="2316362.A0A4Q2D780"/>
<dbReference type="AlphaFoldDB" id="A0A4Q2D780"/>
<evidence type="ECO:0000313" key="2">
    <source>
        <dbReference type="EMBL" id="RXW14732.1"/>
    </source>
</evidence>
<feature type="region of interest" description="Disordered" evidence="1">
    <location>
        <begin position="320"/>
        <end position="352"/>
    </location>
</feature>
<gene>
    <name evidence="2" type="ORF">EST38_g11121</name>
</gene>
<evidence type="ECO:0000313" key="3">
    <source>
        <dbReference type="Proteomes" id="UP000290288"/>
    </source>
</evidence>
<evidence type="ECO:0000256" key="1">
    <source>
        <dbReference type="SAM" id="MobiDB-lite"/>
    </source>
</evidence>
<dbReference type="EMBL" id="SDEE01000655">
    <property type="protein sequence ID" value="RXW14732.1"/>
    <property type="molecule type" value="Genomic_DNA"/>
</dbReference>